<name>B6XF40_9GAMM</name>
<organism evidence="1 2">
    <name type="scientific">Providencia alcalifaciens DSM 30120</name>
    <dbReference type="NCBI Taxonomy" id="520999"/>
    <lineage>
        <taxon>Bacteria</taxon>
        <taxon>Pseudomonadati</taxon>
        <taxon>Pseudomonadota</taxon>
        <taxon>Gammaproteobacteria</taxon>
        <taxon>Enterobacterales</taxon>
        <taxon>Morganellaceae</taxon>
        <taxon>Providencia</taxon>
    </lineage>
</organism>
<dbReference type="RefSeq" id="WP_006658916.1">
    <property type="nucleotide sequence ID" value="NZ_ABXW01000046.1"/>
</dbReference>
<dbReference type="EMBL" id="ABXW01000046">
    <property type="protein sequence ID" value="EEB46128.1"/>
    <property type="molecule type" value="Genomic_DNA"/>
</dbReference>
<evidence type="ECO:0000313" key="1">
    <source>
        <dbReference type="EMBL" id="EEB46128.1"/>
    </source>
</evidence>
<evidence type="ECO:0000313" key="2">
    <source>
        <dbReference type="Proteomes" id="UP000003729"/>
    </source>
</evidence>
<proteinExistence type="predicted"/>
<accession>B6XF40</accession>
<sequence>MNLSNTTDLFERVSESEFALSEPCLSPKFEQEITLEMKIKKLVDGVQPFDPLVKGYFGAPQSKFELSEPCLGPDIEQEITLEMKVKQLVDEAQSFDPLVTDCFGSSQAEMVASALSSFPQADIMTSNTVGDINIKYGYGMPIVGHHPII</sequence>
<reference evidence="1 2" key="2">
    <citation type="submission" date="2008-10" db="EMBL/GenBank/DDBJ databases">
        <authorList>
            <person name="Fulton L."/>
            <person name="Clifton S."/>
            <person name="Fulton B."/>
            <person name="Xu J."/>
            <person name="Minx P."/>
            <person name="Pepin K.H."/>
            <person name="Johnson M."/>
            <person name="Bhonagiri V."/>
            <person name="Nash W.E."/>
            <person name="Mardis E.R."/>
            <person name="Wilson R.K."/>
        </authorList>
    </citation>
    <scope>NUCLEOTIDE SEQUENCE [LARGE SCALE GENOMIC DNA]</scope>
    <source>
        <strain evidence="1 2">DSM 30120</strain>
    </source>
</reference>
<dbReference type="Proteomes" id="UP000003729">
    <property type="component" value="Unassembled WGS sequence"/>
</dbReference>
<reference evidence="1 2" key="1">
    <citation type="submission" date="2008-10" db="EMBL/GenBank/DDBJ databases">
        <title>Draft genome sequence of Providencia alcalifaciens (DSM 30120).</title>
        <authorList>
            <person name="Sudarsanam P."/>
            <person name="Ley R."/>
            <person name="Guruge J."/>
            <person name="Turnbaugh P.J."/>
            <person name="Mahowald M."/>
            <person name="Liep D."/>
            <person name="Gordon J."/>
        </authorList>
    </citation>
    <scope>NUCLEOTIDE SEQUENCE [LARGE SCALE GENOMIC DNA]</scope>
    <source>
        <strain evidence="1 2">DSM 30120</strain>
    </source>
</reference>
<gene>
    <name evidence="1" type="ORF">PROVALCAL_01971</name>
</gene>
<dbReference type="GeneID" id="57293531"/>
<comment type="caution">
    <text evidence="1">The sequence shown here is derived from an EMBL/GenBank/DDBJ whole genome shotgun (WGS) entry which is preliminary data.</text>
</comment>
<dbReference type="AlphaFoldDB" id="B6XF40"/>
<protein>
    <submittedName>
        <fullName evidence="1">Uncharacterized protein</fullName>
    </submittedName>
</protein>